<dbReference type="EMBL" id="JACEFO010001823">
    <property type="protein sequence ID" value="KAF8700973.1"/>
    <property type="molecule type" value="Genomic_DNA"/>
</dbReference>
<proteinExistence type="predicted"/>
<feature type="transmembrane region" description="Helical" evidence="1">
    <location>
        <begin position="22"/>
        <end position="45"/>
    </location>
</feature>
<keyword evidence="1" id="KW-1133">Transmembrane helix</keyword>
<comment type="caution">
    <text evidence="2">The sequence shown here is derived from an EMBL/GenBank/DDBJ whole genome shotgun (WGS) entry which is preliminary data.</text>
</comment>
<keyword evidence="1" id="KW-0472">Membrane</keyword>
<organism evidence="2 3">
    <name type="scientific">Digitaria exilis</name>
    <dbReference type="NCBI Taxonomy" id="1010633"/>
    <lineage>
        <taxon>Eukaryota</taxon>
        <taxon>Viridiplantae</taxon>
        <taxon>Streptophyta</taxon>
        <taxon>Embryophyta</taxon>
        <taxon>Tracheophyta</taxon>
        <taxon>Spermatophyta</taxon>
        <taxon>Magnoliopsida</taxon>
        <taxon>Liliopsida</taxon>
        <taxon>Poales</taxon>
        <taxon>Poaceae</taxon>
        <taxon>PACMAD clade</taxon>
        <taxon>Panicoideae</taxon>
        <taxon>Panicodae</taxon>
        <taxon>Paniceae</taxon>
        <taxon>Anthephorinae</taxon>
        <taxon>Digitaria</taxon>
    </lineage>
</organism>
<sequence>MHQQLPAKDSGHSPKKSDDCPVAIWVLLWSILVCTVGGVLGYGFIAGMDDTPDPQLFVRLVAAQGLGANGPCAPPVFELAVDVDRIPEETLYRGPIHFGGGGAMLRVSYRGVILAWGAMPEFTIDVRELGRSAEGVATIVARSEGSIVRQEMRNMIIAEQQAFGSAEFYVEGEAPGLGGHLHCKTYLFQGNETEAPPPCWVQKKRRNY</sequence>
<dbReference type="PANTHER" id="PTHR33994">
    <property type="entry name" value="OS04G0515000 PROTEIN"/>
    <property type="match status" value="1"/>
</dbReference>
<dbReference type="OrthoDB" id="674304at2759"/>
<dbReference type="Proteomes" id="UP000636709">
    <property type="component" value="Unassembled WGS sequence"/>
</dbReference>
<keyword evidence="1" id="KW-0812">Transmembrane</keyword>
<accession>A0A835BQW9</accession>
<reference evidence="2" key="1">
    <citation type="submission" date="2020-07" db="EMBL/GenBank/DDBJ databases">
        <title>Genome sequence and genetic diversity analysis of an under-domesticated orphan crop, white fonio (Digitaria exilis).</title>
        <authorList>
            <person name="Bennetzen J.L."/>
            <person name="Chen S."/>
            <person name="Ma X."/>
            <person name="Wang X."/>
            <person name="Yssel A.E.J."/>
            <person name="Chaluvadi S.R."/>
            <person name="Johnson M."/>
            <person name="Gangashetty P."/>
            <person name="Hamidou F."/>
            <person name="Sanogo M.D."/>
            <person name="Zwaenepoel A."/>
            <person name="Wallace J."/>
            <person name="Van De Peer Y."/>
            <person name="Van Deynze A."/>
        </authorList>
    </citation>
    <scope>NUCLEOTIDE SEQUENCE</scope>
    <source>
        <tissue evidence="2">Leaves</tissue>
    </source>
</reference>
<keyword evidence="3" id="KW-1185">Reference proteome</keyword>
<evidence type="ECO:0000313" key="3">
    <source>
        <dbReference type="Proteomes" id="UP000636709"/>
    </source>
</evidence>
<protein>
    <submittedName>
        <fullName evidence="2">Uncharacterized protein</fullName>
    </submittedName>
</protein>
<evidence type="ECO:0000313" key="2">
    <source>
        <dbReference type="EMBL" id="KAF8700973.1"/>
    </source>
</evidence>
<name>A0A835BQW9_9POAL</name>
<dbReference type="PANTHER" id="PTHR33994:SF17">
    <property type="entry name" value="OS01G0655600 PROTEIN"/>
    <property type="match status" value="1"/>
</dbReference>
<gene>
    <name evidence="2" type="ORF">HU200_033863</name>
</gene>
<evidence type="ECO:0000256" key="1">
    <source>
        <dbReference type="SAM" id="Phobius"/>
    </source>
</evidence>
<dbReference type="AlphaFoldDB" id="A0A835BQW9"/>